<feature type="domain" description="PpiC" evidence="6">
    <location>
        <begin position="123"/>
        <end position="254"/>
    </location>
</feature>
<dbReference type="PANTHER" id="PTHR47245:SF2">
    <property type="entry name" value="PEPTIDYL-PROLYL CIS-TRANS ISOMERASE HP_0175-RELATED"/>
    <property type="match status" value="1"/>
</dbReference>
<dbReference type="OrthoDB" id="196786at2"/>
<comment type="similarity">
    <text evidence="2">Belongs to the PpiC/parvulin rotamase family.</text>
</comment>
<dbReference type="InterPro" id="IPR000297">
    <property type="entry name" value="PPIase_PpiC"/>
</dbReference>
<evidence type="ECO:0000256" key="5">
    <source>
        <dbReference type="SAM" id="SignalP"/>
    </source>
</evidence>
<sequence length="298" mass="32968">MTPRSILKDPLTHFLAAGALVFAAASALAPPEPDEARIEVTRAALLAFIQYRSKAFEPAAAAALLDAMSPAEKRRLVEDFIEEEVLHREAKALGLEENDYVIRQRLTQKLRFIVEAAAEAGPPSEEEIRAFFEAERARYRVQPSATFAHVFFSAERADPAGDAAALIERLNREGAPFEAATRHGDRFPFHTNYVERTWDYVASQFGEEAAREIFAEDRPFGVWRGPVLSPHGAHAIYVKTVEPARDPALEEIREKVAEDAARARREAAQRRVIAETVAQYDIVVAEDVGVAAPEPAAP</sequence>
<evidence type="ECO:0000256" key="3">
    <source>
        <dbReference type="ARBA" id="ARBA00013194"/>
    </source>
</evidence>
<dbReference type="GO" id="GO:0003755">
    <property type="term" value="F:peptidyl-prolyl cis-trans isomerase activity"/>
    <property type="evidence" value="ECO:0007669"/>
    <property type="project" value="UniProtKB-KW"/>
</dbReference>
<feature type="signal peptide" evidence="5">
    <location>
        <begin position="1"/>
        <end position="29"/>
    </location>
</feature>
<evidence type="ECO:0000256" key="2">
    <source>
        <dbReference type="ARBA" id="ARBA00007656"/>
    </source>
</evidence>
<evidence type="ECO:0000256" key="4">
    <source>
        <dbReference type="ARBA" id="ARBA00023110"/>
    </source>
</evidence>
<dbReference type="InterPro" id="IPR050245">
    <property type="entry name" value="PrsA_foldase"/>
</dbReference>
<evidence type="ECO:0000313" key="8">
    <source>
        <dbReference type="Proteomes" id="UP000198346"/>
    </source>
</evidence>
<comment type="catalytic activity">
    <reaction evidence="1">
        <text>[protein]-peptidylproline (omega=180) = [protein]-peptidylproline (omega=0)</text>
        <dbReference type="Rhea" id="RHEA:16237"/>
        <dbReference type="Rhea" id="RHEA-COMP:10747"/>
        <dbReference type="Rhea" id="RHEA-COMP:10748"/>
        <dbReference type="ChEBI" id="CHEBI:83833"/>
        <dbReference type="ChEBI" id="CHEBI:83834"/>
        <dbReference type="EC" id="5.2.1.8"/>
    </reaction>
</comment>
<dbReference type="EMBL" id="FZQA01000006">
    <property type="protein sequence ID" value="SNT74812.1"/>
    <property type="molecule type" value="Genomic_DNA"/>
</dbReference>
<dbReference type="Proteomes" id="UP000198346">
    <property type="component" value="Unassembled WGS sequence"/>
</dbReference>
<accession>A0A239PXX5</accession>
<dbReference type="PANTHER" id="PTHR47245">
    <property type="entry name" value="PEPTIDYLPROLYL ISOMERASE"/>
    <property type="match status" value="1"/>
</dbReference>
<dbReference type="Pfam" id="PF13145">
    <property type="entry name" value="Rotamase_2"/>
    <property type="match status" value="1"/>
</dbReference>
<keyword evidence="5" id="KW-0732">Signal</keyword>
<name>A0A239PXX5_9PROT</name>
<dbReference type="EC" id="5.2.1.8" evidence="3"/>
<keyword evidence="8" id="KW-1185">Reference proteome</keyword>
<evidence type="ECO:0000313" key="7">
    <source>
        <dbReference type="EMBL" id="SNT74812.1"/>
    </source>
</evidence>
<organism evidence="7 8">
    <name type="scientific">Amphiplicatus metriothermophilus</name>
    <dbReference type="NCBI Taxonomy" id="1519374"/>
    <lineage>
        <taxon>Bacteria</taxon>
        <taxon>Pseudomonadati</taxon>
        <taxon>Pseudomonadota</taxon>
        <taxon>Alphaproteobacteria</taxon>
        <taxon>Parvularculales</taxon>
        <taxon>Parvularculaceae</taxon>
        <taxon>Amphiplicatus</taxon>
    </lineage>
</organism>
<protein>
    <recommendedName>
        <fullName evidence="3">peptidylprolyl isomerase</fullName>
        <ecNumber evidence="3">5.2.1.8</ecNumber>
    </recommendedName>
</protein>
<evidence type="ECO:0000259" key="6">
    <source>
        <dbReference type="Pfam" id="PF13145"/>
    </source>
</evidence>
<dbReference type="AlphaFoldDB" id="A0A239PXX5"/>
<reference evidence="7 8" key="1">
    <citation type="submission" date="2017-07" db="EMBL/GenBank/DDBJ databases">
        <authorList>
            <person name="Sun Z.S."/>
            <person name="Albrecht U."/>
            <person name="Echele G."/>
            <person name="Lee C.C."/>
        </authorList>
    </citation>
    <scope>NUCLEOTIDE SEQUENCE [LARGE SCALE GENOMIC DNA]</scope>
    <source>
        <strain evidence="7 8">CGMCC 1.12710</strain>
    </source>
</reference>
<feature type="chain" id="PRO_5012783028" description="peptidylprolyl isomerase" evidence="5">
    <location>
        <begin position="30"/>
        <end position="298"/>
    </location>
</feature>
<gene>
    <name evidence="7" type="ORF">SAMN06297382_2401</name>
</gene>
<keyword evidence="4" id="KW-0413">Isomerase</keyword>
<dbReference type="RefSeq" id="WP_089412847.1">
    <property type="nucleotide sequence ID" value="NZ_FZQA01000006.1"/>
</dbReference>
<keyword evidence="4" id="KW-0697">Rotamase</keyword>
<evidence type="ECO:0000256" key="1">
    <source>
        <dbReference type="ARBA" id="ARBA00000971"/>
    </source>
</evidence>
<proteinExistence type="inferred from homology"/>